<keyword evidence="1" id="KW-0378">Hydrolase</keyword>
<name>A0A6M4INY3_9BACT</name>
<dbReference type="KEGG" id="ggr:HKW67_06720"/>
<reference evidence="1 2" key="1">
    <citation type="submission" date="2020-05" db="EMBL/GenBank/DDBJ databases">
        <title>Complete genome sequence of Gemmatimonas greenlandica TET16.</title>
        <authorList>
            <person name="Zeng Y."/>
        </authorList>
    </citation>
    <scope>NUCLEOTIDE SEQUENCE [LARGE SCALE GENOMIC DNA]</scope>
    <source>
        <strain evidence="1 2">TET16</strain>
    </source>
</reference>
<protein>
    <submittedName>
        <fullName evidence="1">Nucleotide pyrophosphohydrolase</fullName>
    </submittedName>
</protein>
<accession>A0A6M4INY3</accession>
<dbReference type="EMBL" id="CP053085">
    <property type="protein sequence ID" value="QJR35217.1"/>
    <property type="molecule type" value="Genomic_DNA"/>
</dbReference>
<dbReference type="InterPro" id="IPR025984">
    <property type="entry name" value="DCTPP"/>
</dbReference>
<dbReference type="RefSeq" id="WP_171224646.1">
    <property type="nucleotide sequence ID" value="NZ_CP053085.1"/>
</dbReference>
<dbReference type="AlphaFoldDB" id="A0A6M4INY3"/>
<keyword evidence="2" id="KW-1185">Reference proteome</keyword>
<dbReference type="PANTHER" id="PTHR46523">
    <property type="entry name" value="DCTP PYROPHOSPHATASE 1"/>
    <property type="match status" value="1"/>
</dbReference>
<dbReference type="Proteomes" id="UP000500938">
    <property type="component" value="Chromosome"/>
</dbReference>
<dbReference type="PANTHER" id="PTHR46523:SF1">
    <property type="entry name" value="DCTP PYROPHOSPHATASE 1"/>
    <property type="match status" value="1"/>
</dbReference>
<organism evidence="1 2">
    <name type="scientific">Gemmatimonas groenlandica</name>
    <dbReference type="NCBI Taxonomy" id="2732249"/>
    <lineage>
        <taxon>Bacteria</taxon>
        <taxon>Pseudomonadati</taxon>
        <taxon>Gemmatimonadota</taxon>
        <taxon>Gemmatimonadia</taxon>
        <taxon>Gemmatimonadales</taxon>
        <taxon>Gemmatimonadaceae</taxon>
        <taxon>Gemmatimonas</taxon>
    </lineage>
</organism>
<dbReference type="GO" id="GO:0047429">
    <property type="term" value="F:nucleoside triphosphate diphosphatase activity"/>
    <property type="evidence" value="ECO:0007669"/>
    <property type="project" value="InterPro"/>
</dbReference>
<proteinExistence type="predicted"/>
<dbReference type="Gene3D" id="1.10.287.1080">
    <property type="entry name" value="MazG-like"/>
    <property type="match status" value="1"/>
</dbReference>
<gene>
    <name evidence="1" type="ORF">HKW67_06720</name>
</gene>
<dbReference type="GO" id="GO:0009143">
    <property type="term" value="P:nucleoside triphosphate catabolic process"/>
    <property type="evidence" value="ECO:0007669"/>
    <property type="project" value="InterPro"/>
</dbReference>
<dbReference type="SUPFAM" id="SSF101386">
    <property type="entry name" value="all-alpha NTP pyrophosphatases"/>
    <property type="match status" value="1"/>
</dbReference>
<dbReference type="CDD" id="cd11537">
    <property type="entry name" value="NTP-PPase_RS21-C6_like"/>
    <property type="match status" value="1"/>
</dbReference>
<evidence type="ECO:0000313" key="2">
    <source>
        <dbReference type="Proteomes" id="UP000500938"/>
    </source>
</evidence>
<evidence type="ECO:0000313" key="1">
    <source>
        <dbReference type="EMBL" id="QJR35217.1"/>
    </source>
</evidence>
<dbReference type="Pfam" id="PF12643">
    <property type="entry name" value="MazG-like"/>
    <property type="match status" value="1"/>
</dbReference>
<dbReference type="PIRSF" id="PIRSF029826">
    <property type="entry name" value="UCP029826_pph"/>
    <property type="match status" value="1"/>
</dbReference>
<sequence>MSEILAFRDARDWKQFHTPKNLAAALSIEVGELQETLLWKTDEQITESLRQTEKFNRIRDEVADVLIYALLFAEATGVDPVTAIRSKLQGNAEKYPVETSKGSALKYSELPSTPKS</sequence>
<dbReference type="InterPro" id="IPR052555">
    <property type="entry name" value="dCTP_Pyrophosphatase"/>
</dbReference>